<evidence type="ECO:0000259" key="1">
    <source>
        <dbReference type="Pfam" id="PF14517"/>
    </source>
</evidence>
<evidence type="ECO:0000313" key="2">
    <source>
        <dbReference type="EMBL" id="CAJ0947286.1"/>
    </source>
</evidence>
<comment type="caution">
    <text evidence="2">The sequence shown here is derived from an EMBL/GenBank/DDBJ whole genome shotgun (WGS) entry which is preliminary data.</text>
</comment>
<dbReference type="InterPro" id="IPR036813">
    <property type="entry name" value="Tachylectin2_sf"/>
</dbReference>
<name>A0ABN9LPI0_9NEOB</name>
<dbReference type="InterPro" id="IPR023294">
    <property type="entry name" value="Tachylectin2"/>
</dbReference>
<organism evidence="2 3">
    <name type="scientific">Ranitomeya imitator</name>
    <name type="common">mimic poison frog</name>
    <dbReference type="NCBI Taxonomy" id="111125"/>
    <lineage>
        <taxon>Eukaryota</taxon>
        <taxon>Metazoa</taxon>
        <taxon>Chordata</taxon>
        <taxon>Craniata</taxon>
        <taxon>Vertebrata</taxon>
        <taxon>Euteleostomi</taxon>
        <taxon>Amphibia</taxon>
        <taxon>Batrachia</taxon>
        <taxon>Anura</taxon>
        <taxon>Neobatrachia</taxon>
        <taxon>Hyloidea</taxon>
        <taxon>Dendrobatidae</taxon>
        <taxon>Dendrobatinae</taxon>
        <taxon>Ranitomeya</taxon>
    </lineage>
</organism>
<keyword evidence="3" id="KW-1185">Reference proteome</keyword>
<accession>A0ABN9LPI0</accession>
<reference evidence="2" key="1">
    <citation type="submission" date="2023-07" db="EMBL/GenBank/DDBJ databases">
        <authorList>
            <person name="Stuckert A."/>
        </authorList>
    </citation>
    <scope>NUCLEOTIDE SEQUENCE</scope>
</reference>
<sequence>YKRAARPQEIHLRTRPCAVCFLTSREKNIAAIYNMQSHSGHCSCDPEPQLLVVTKDFNLKIGPVPKAYLDDFNARTPVCGKVNNISKIACSPDGSLFCVRDGDLYTGPLPSNKDTDWFCAARRVGKCGWDEFKIIFFHPNGTFYGATCNGDLYKGPKPDNENVCWRDCVATRIGCGNWNQYEALFFHPNGTLYAVCKDDSFVKGNPPTAPGNWLASTTKVGTGGWLRLTHFMAFSPDGNLWSVDKNDGKIYKKSPPVHENDNYVGFAENLGFNYNIYKFLCFR</sequence>
<evidence type="ECO:0000313" key="3">
    <source>
        <dbReference type="Proteomes" id="UP001176940"/>
    </source>
</evidence>
<proteinExistence type="predicted"/>
<dbReference type="Proteomes" id="UP001176940">
    <property type="component" value="Unassembled WGS sequence"/>
</dbReference>
<dbReference type="EMBL" id="CAUEEQ010026557">
    <property type="protein sequence ID" value="CAJ0947286.1"/>
    <property type="molecule type" value="Genomic_DNA"/>
</dbReference>
<feature type="non-terminal residue" evidence="2">
    <location>
        <position position="1"/>
    </location>
</feature>
<dbReference type="Pfam" id="PF14517">
    <property type="entry name" value="Tachylectin"/>
    <property type="match status" value="1"/>
</dbReference>
<protein>
    <recommendedName>
        <fullName evidence="1">Tachylectin 2 domain-containing protein</fullName>
    </recommendedName>
</protein>
<feature type="domain" description="Tachylectin 2" evidence="1">
    <location>
        <begin position="53"/>
        <end position="278"/>
    </location>
</feature>
<dbReference type="Gene3D" id="2.115.10.10">
    <property type="entry name" value="Tachylectin 2"/>
    <property type="match status" value="1"/>
</dbReference>
<dbReference type="SUPFAM" id="SSF50934">
    <property type="entry name" value="Tachylectin-2"/>
    <property type="match status" value="1"/>
</dbReference>
<gene>
    <name evidence="2" type="ORF">RIMI_LOCUS11633523</name>
</gene>